<dbReference type="Proteomes" id="UP000051658">
    <property type="component" value="Unassembled WGS sequence"/>
</dbReference>
<proteinExistence type="inferred from homology"/>
<dbReference type="GO" id="GO:0005829">
    <property type="term" value="C:cytosol"/>
    <property type="evidence" value="ECO:0007669"/>
    <property type="project" value="TreeGrafter"/>
</dbReference>
<evidence type="ECO:0000256" key="5">
    <source>
        <dbReference type="ARBA" id="ARBA00022679"/>
    </source>
</evidence>
<evidence type="ECO:0000256" key="8">
    <source>
        <dbReference type="HAMAP-Rule" id="MF_00182"/>
    </source>
</evidence>
<dbReference type="InterPro" id="IPR036477">
    <property type="entry name" value="Formyl_transf_N_sf"/>
</dbReference>
<feature type="domain" description="Formyl transferase C-terminal" evidence="10">
    <location>
        <begin position="204"/>
        <end position="301"/>
    </location>
</feature>
<evidence type="ECO:0000256" key="6">
    <source>
        <dbReference type="ARBA" id="ARBA00022917"/>
    </source>
</evidence>
<dbReference type="HAMAP" id="MF_00182">
    <property type="entry name" value="Formyl_trans"/>
    <property type="match status" value="1"/>
</dbReference>
<dbReference type="RefSeq" id="WP_034569407.1">
    <property type="nucleotide sequence ID" value="NZ_JQBS01000035.1"/>
</dbReference>
<dbReference type="CDD" id="cd08704">
    <property type="entry name" value="Met_tRNA_FMT_C"/>
    <property type="match status" value="1"/>
</dbReference>
<dbReference type="InterPro" id="IPR002376">
    <property type="entry name" value="Formyl_transf_N"/>
</dbReference>
<comment type="similarity">
    <text evidence="2 8">Belongs to the Fmt family.</text>
</comment>
<comment type="function">
    <text evidence="1 8">Attaches a formyl group to the free amino group of methionyl-tRNA(fMet). The formyl group appears to play a dual role in the initiator identity of N-formylmethionyl-tRNA by promoting its recognition by IF2 and preventing the misappropriation of this tRNA by the elongation apparatus.</text>
</comment>
<name>A0A0R2HXX0_CARDV</name>
<organism evidence="11 12">
    <name type="scientific">Carnobacterium divergens DSM 20623</name>
    <dbReference type="NCBI Taxonomy" id="1449336"/>
    <lineage>
        <taxon>Bacteria</taxon>
        <taxon>Bacillati</taxon>
        <taxon>Bacillota</taxon>
        <taxon>Bacilli</taxon>
        <taxon>Lactobacillales</taxon>
        <taxon>Carnobacteriaceae</taxon>
        <taxon>Carnobacterium</taxon>
    </lineage>
</organism>
<dbReference type="SUPFAM" id="SSF50486">
    <property type="entry name" value="FMT C-terminal domain-like"/>
    <property type="match status" value="1"/>
</dbReference>
<protein>
    <recommendedName>
        <fullName evidence="4 8">Methionyl-tRNA formyltransferase</fullName>
        <ecNumber evidence="3 8">2.1.2.9</ecNumber>
    </recommendedName>
</protein>
<dbReference type="Pfam" id="PF02911">
    <property type="entry name" value="Formyl_trans_C"/>
    <property type="match status" value="1"/>
</dbReference>
<dbReference type="InterPro" id="IPR001555">
    <property type="entry name" value="GART_AS"/>
</dbReference>
<dbReference type="InterPro" id="IPR041711">
    <property type="entry name" value="Met-tRNA-FMT_N"/>
</dbReference>
<evidence type="ECO:0000313" key="12">
    <source>
        <dbReference type="Proteomes" id="UP000051658"/>
    </source>
</evidence>
<dbReference type="Pfam" id="PF00551">
    <property type="entry name" value="Formyl_trans_N"/>
    <property type="match status" value="1"/>
</dbReference>
<evidence type="ECO:0000313" key="11">
    <source>
        <dbReference type="EMBL" id="KRN54445.1"/>
    </source>
</evidence>
<dbReference type="InterPro" id="IPR005793">
    <property type="entry name" value="Formyl_trans_C"/>
</dbReference>
<dbReference type="Gene3D" id="3.40.50.170">
    <property type="entry name" value="Formyl transferase, N-terminal domain"/>
    <property type="match status" value="1"/>
</dbReference>
<dbReference type="PATRIC" id="fig|1449336.4.peg.2065"/>
<dbReference type="EMBL" id="JQBS01000035">
    <property type="protein sequence ID" value="KRN54445.1"/>
    <property type="molecule type" value="Genomic_DNA"/>
</dbReference>
<evidence type="ECO:0000256" key="2">
    <source>
        <dbReference type="ARBA" id="ARBA00010699"/>
    </source>
</evidence>
<accession>A0A0R2HXX0</accession>
<dbReference type="AlphaFoldDB" id="A0A0R2HXX0"/>
<dbReference type="FunFam" id="3.40.50.170:FF:000004">
    <property type="entry name" value="Methionyl-tRNA formyltransferase"/>
    <property type="match status" value="1"/>
</dbReference>
<feature type="binding site" evidence="8">
    <location>
        <begin position="110"/>
        <end position="113"/>
    </location>
    <ligand>
        <name>(6S)-5,6,7,8-tetrahydrofolate</name>
        <dbReference type="ChEBI" id="CHEBI:57453"/>
    </ligand>
</feature>
<dbReference type="SUPFAM" id="SSF53328">
    <property type="entry name" value="Formyltransferase"/>
    <property type="match status" value="1"/>
</dbReference>
<dbReference type="PANTHER" id="PTHR11138:SF5">
    <property type="entry name" value="METHIONYL-TRNA FORMYLTRANSFERASE, MITOCHONDRIAL"/>
    <property type="match status" value="1"/>
</dbReference>
<dbReference type="InterPro" id="IPR005794">
    <property type="entry name" value="Fmt"/>
</dbReference>
<keyword evidence="6 8" id="KW-0648">Protein biosynthesis</keyword>
<dbReference type="EC" id="2.1.2.9" evidence="3 8"/>
<keyword evidence="12" id="KW-1185">Reference proteome</keyword>
<evidence type="ECO:0000256" key="4">
    <source>
        <dbReference type="ARBA" id="ARBA00016014"/>
    </source>
</evidence>
<dbReference type="PROSITE" id="PS00373">
    <property type="entry name" value="GART"/>
    <property type="match status" value="1"/>
</dbReference>
<dbReference type="Gene3D" id="3.10.25.10">
    <property type="entry name" value="Formyl transferase, C-terminal domain"/>
    <property type="match status" value="1"/>
</dbReference>
<dbReference type="GO" id="GO:0004479">
    <property type="term" value="F:methionyl-tRNA formyltransferase activity"/>
    <property type="evidence" value="ECO:0007669"/>
    <property type="project" value="UniProtKB-UniRule"/>
</dbReference>
<dbReference type="NCBIfam" id="TIGR00460">
    <property type="entry name" value="fmt"/>
    <property type="match status" value="1"/>
</dbReference>
<evidence type="ECO:0000256" key="1">
    <source>
        <dbReference type="ARBA" id="ARBA00002606"/>
    </source>
</evidence>
<dbReference type="InterPro" id="IPR037022">
    <property type="entry name" value="Formyl_trans_C_sf"/>
</dbReference>
<dbReference type="eggNOG" id="COG0223">
    <property type="taxonomic scope" value="Bacteria"/>
</dbReference>
<dbReference type="GeneID" id="89589021"/>
<feature type="domain" description="Formyl transferase N-terminal" evidence="9">
    <location>
        <begin position="3"/>
        <end position="180"/>
    </location>
</feature>
<dbReference type="InterPro" id="IPR044135">
    <property type="entry name" value="Met-tRNA-FMT_C"/>
</dbReference>
<comment type="catalytic activity">
    <reaction evidence="7 8">
        <text>L-methionyl-tRNA(fMet) + (6R)-10-formyltetrahydrofolate = N-formyl-L-methionyl-tRNA(fMet) + (6S)-5,6,7,8-tetrahydrofolate + H(+)</text>
        <dbReference type="Rhea" id="RHEA:24380"/>
        <dbReference type="Rhea" id="RHEA-COMP:9952"/>
        <dbReference type="Rhea" id="RHEA-COMP:9953"/>
        <dbReference type="ChEBI" id="CHEBI:15378"/>
        <dbReference type="ChEBI" id="CHEBI:57453"/>
        <dbReference type="ChEBI" id="CHEBI:78530"/>
        <dbReference type="ChEBI" id="CHEBI:78844"/>
        <dbReference type="ChEBI" id="CHEBI:195366"/>
        <dbReference type="EC" id="2.1.2.9"/>
    </reaction>
</comment>
<comment type="caution">
    <text evidence="11">The sequence shown here is derived from an EMBL/GenBank/DDBJ whole genome shotgun (WGS) entry which is preliminary data.</text>
</comment>
<keyword evidence="5 8" id="KW-0808">Transferase</keyword>
<evidence type="ECO:0000256" key="7">
    <source>
        <dbReference type="ARBA" id="ARBA00048558"/>
    </source>
</evidence>
<dbReference type="CDD" id="cd08646">
    <property type="entry name" value="FMT_core_Met-tRNA-FMT_N"/>
    <property type="match status" value="1"/>
</dbReference>
<evidence type="ECO:0000256" key="3">
    <source>
        <dbReference type="ARBA" id="ARBA00012261"/>
    </source>
</evidence>
<reference evidence="11 12" key="1">
    <citation type="journal article" date="2015" name="Genome Announc.">
        <title>Expanding the biotechnology potential of lactobacilli through comparative genomics of 213 strains and associated genera.</title>
        <authorList>
            <person name="Sun Z."/>
            <person name="Harris H.M."/>
            <person name="McCann A."/>
            <person name="Guo C."/>
            <person name="Argimon S."/>
            <person name="Zhang W."/>
            <person name="Yang X."/>
            <person name="Jeffery I.B."/>
            <person name="Cooney J.C."/>
            <person name="Kagawa T.F."/>
            <person name="Liu W."/>
            <person name="Song Y."/>
            <person name="Salvetti E."/>
            <person name="Wrobel A."/>
            <person name="Rasinkangas P."/>
            <person name="Parkhill J."/>
            <person name="Rea M.C."/>
            <person name="O'Sullivan O."/>
            <person name="Ritari J."/>
            <person name="Douillard F.P."/>
            <person name="Paul Ross R."/>
            <person name="Yang R."/>
            <person name="Briner A.E."/>
            <person name="Felis G.E."/>
            <person name="de Vos W.M."/>
            <person name="Barrangou R."/>
            <person name="Klaenhammer T.R."/>
            <person name="Caufield P.W."/>
            <person name="Cui Y."/>
            <person name="Zhang H."/>
            <person name="O'Toole P.W."/>
        </authorList>
    </citation>
    <scope>NUCLEOTIDE SEQUENCE [LARGE SCALE GENOMIC DNA]</scope>
    <source>
        <strain evidence="11 12">DSM 20623</strain>
    </source>
</reference>
<dbReference type="InterPro" id="IPR011034">
    <property type="entry name" value="Formyl_transferase-like_C_sf"/>
</dbReference>
<dbReference type="PANTHER" id="PTHR11138">
    <property type="entry name" value="METHIONYL-TRNA FORMYLTRANSFERASE"/>
    <property type="match status" value="1"/>
</dbReference>
<evidence type="ECO:0000259" key="9">
    <source>
        <dbReference type="Pfam" id="PF00551"/>
    </source>
</evidence>
<gene>
    <name evidence="8" type="primary">fmt</name>
    <name evidence="11" type="ORF">IV74_GL002028</name>
</gene>
<sequence length="316" mass="34789">MTKIVFMGTPAFSVPILEALIEENYEILAVVTQPDRPVGRKKILTPPPVKEAALKHHLKVLQPEKISGSPEMAEIIELAPDLIVTAAFGQFLPTKLLEVPKYRAINVHASLLPKYRGGAPVHYSLIKGEKETGVSIMYMEKKMDAGDILNQRSLPITRADDVGTLFDRLSVLGRDLLLETIPELIAGNIQPIKQDEEKVTYSPNITREEEVIDWNKNATEIDCQVRGMRPWPGAYTTLGGNRLKIWAVTPTKKETKAEPGTIITIEPTSIAVACGANTVLELNEIQPAGKGRLSVEEYLRGVGHKLEVGEMVGTND</sequence>
<evidence type="ECO:0000259" key="10">
    <source>
        <dbReference type="Pfam" id="PF02911"/>
    </source>
</evidence>